<keyword evidence="2" id="KW-1185">Reference proteome</keyword>
<evidence type="ECO:0008006" key="3">
    <source>
        <dbReference type="Google" id="ProtNLM"/>
    </source>
</evidence>
<accession>A0ABU1IV93</accession>
<name>A0ABU1IV93_9BACL</name>
<reference evidence="1 2" key="1">
    <citation type="submission" date="2023-07" db="EMBL/GenBank/DDBJ databases">
        <title>Genomic Encyclopedia of Type Strains, Phase IV (KMG-IV): sequencing the most valuable type-strain genomes for metagenomic binning, comparative biology and taxonomic classification.</title>
        <authorList>
            <person name="Goeker M."/>
        </authorList>
    </citation>
    <scope>NUCLEOTIDE SEQUENCE [LARGE SCALE GENOMIC DNA]</scope>
    <source>
        <strain evidence="1 2">DSM 22170</strain>
    </source>
</reference>
<evidence type="ECO:0000313" key="2">
    <source>
        <dbReference type="Proteomes" id="UP001185028"/>
    </source>
</evidence>
<sequence>MKEASIIKVGIGEGLSKYLYTSATVAEVSIEADKLLQNSSDPEQTVSGHLSVLDSELDSLYLAISCGESVEVIREECTAAIARLVQIYQKAGDRDGGAK</sequence>
<dbReference type="EMBL" id="JAVDQH010000003">
    <property type="protein sequence ID" value="MDR6243176.1"/>
    <property type="molecule type" value="Genomic_DNA"/>
</dbReference>
<protein>
    <recommendedName>
        <fullName evidence="3">Aspartyl-phosphate phosphatase Spo0E family protein</fullName>
    </recommendedName>
</protein>
<organism evidence="1 2">
    <name type="scientific">Paenibacillus hunanensis</name>
    <dbReference type="NCBI Taxonomy" id="539262"/>
    <lineage>
        <taxon>Bacteria</taxon>
        <taxon>Bacillati</taxon>
        <taxon>Bacillota</taxon>
        <taxon>Bacilli</taxon>
        <taxon>Bacillales</taxon>
        <taxon>Paenibacillaceae</taxon>
        <taxon>Paenibacillus</taxon>
    </lineage>
</organism>
<evidence type="ECO:0000313" key="1">
    <source>
        <dbReference type="EMBL" id="MDR6243176.1"/>
    </source>
</evidence>
<dbReference type="Proteomes" id="UP001185028">
    <property type="component" value="Unassembled WGS sequence"/>
</dbReference>
<gene>
    <name evidence="1" type="ORF">JOC58_001061</name>
</gene>
<comment type="caution">
    <text evidence="1">The sequence shown here is derived from an EMBL/GenBank/DDBJ whole genome shotgun (WGS) entry which is preliminary data.</text>
</comment>
<dbReference type="RefSeq" id="WP_188775324.1">
    <property type="nucleotide sequence ID" value="NZ_BMMB01000004.1"/>
</dbReference>
<proteinExistence type="predicted"/>